<feature type="domain" description="HTH tetR-type" evidence="5">
    <location>
        <begin position="1"/>
        <end position="59"/>
    </location>
</feature>
<dbReference type="PANTHER" id="PTHR47506:SF6">
    <property type="entry name" value="HTH-TYPE TRANSCRIPTIONAL REPRESSOR NEMR"/>
    <property type="match status" value="1"/>
</dbReference>
<evidence type="ECO:0000256" key="4">
    <source>
        <dbReference type="PROSITE-ProRule" id="PRU00335"/>
    </source>
</evidence>
<dbReference type="PROSITE" id="PS50977">
    <property type="entry name" value="HTH_TETR_2"/>
    <property type="match status" value="1"/>
</dbReference>
<keyword evidence="3" id="KW-0804">Transcription</keyword>
<dbReference type="PANTHER" id="PTHR47506">
    <property type="entry name" value="TRANSCRIPTIONAL REGULATORY PROTEIN"/>
    <property type="match status" value="1"/>
</dbReference>
<comment type="caution">
    <text evidence="6">The sequence shown here is derived from an EMBL/GenBank/DDBJ whole genome shotgun (WGS) entry which is preliminary data.</text>
</comment>
<gene>
    <name evidence="6" type="ORF">COA71_13905</name>
</gene>
<evidence type="ECO:0000256" key="3">
    <source>
        <dbReference type="ARBA" id="ARBA00023163"/>
    </source>
</evidence>
<evidence type="ECO:0000256" key="1">
    <source>
        <dbReference type="ARBA" id="ARBA00023015"/>
    </source>
</evidence>
<protein>
    <recommendedName>
        <fullName evidence="5">HTH tetR-type domain-containing protein</fullName>
    </recommendedName>
</protein>
<dbReference type="AlphaFoldDB" id="A0A2A5C7B2"/>
<keyword evidence="1" id="KW-0805">Transcription regulation</keyword>
<evidence type="ECO:0000256" key="2">
    <source>
        <dbReference type="ARBA" id="ARBA00023125"/>
    </source>
</evidence>
<evidence type="ECO:0000259" key="5">
    <source>
        <dbReference type="PROSITE" id="PS50977"/>
    </source>
</evidence>
<dbReference type="PRINTS" id="PR00455">
    <property type="entry name" value="HTHTETR"/>
</dbReference>
<evidence type="ECO:0000313" key="7">
    <source>
        <dbReference type="Proteomes" id="UP000228987"/>
    </source>
</evidence>
<proteinExistence type="predicted"/>
<dbReference type="EMBL" id="NVWI01000015">
    <property type="protein sequence ID" value="PCJ39361.1"/>
    <property type="molecule type" value="Genomic_DNA"/>
</dbReference>
<dbReference type="SUPFAM" id="SSF48498">
    <property type="entry name" value="Tetracyclin repressor-like, C-terminal domain"/>
    <property type="match status" value="1"/>
</dbReference>
<dbReference type="Gene3D" id="1.10.357.10">
    <property type="entry name" value="Tetracycline Repressor, domain 2"/>
    <property type="match status" value="1"/>
</dbReference>
<keyword evidence="2 4" id="KW-0238">DNA-binding</keyword>
<accession>A0A2A5C7B2</accession>
<dbReference type="InterPro" id="IPR036271">
    <property type="entry name" value="Tet_transcr_reg_TetR-rel_C_sf"/>
</dbReference>
<evidence type="ECO:0000313" key="6">
    <source>
        <dbReference type="EMBL" id="PCJ39361.1"/>
    </source>
</evidence>
<sequence length="194" mass="22488">MKNRILDLATQQLLMGGYDKLNFAKIADKLNTTRANLHYHFKNKENLAKKVFVRYESGTIALYSDLRDQFKGDYVGFFKEIESTFWDEPYLNREGGRYIIIEIVSDADLPEPIAKMCRELYGNIQEIIRTVIQDGVDSHQIKKKIDVNREATRALVIMVGMFTSGHYFRSNDKAKEMLNSLLLDWANSLKRPAK</sequence>
<organism evidence="6 7">
    <name type="scientific">SAR86 cluster bacterium</name>
    <dbReference type="NCBI Taxonomy" id="2030880"/>
    <lineage>
        <taxon>Bacteria</taxon>
        <taxon>Pseudomonadati</taxon>
        <taxon>Pseudomonadota</taxon>
        <taxon>Gammaproteobacteria</taxon>
        <taxon>SAR86 cluster</taxon>
    </lineage>
</organism>
<dbReference type="InterPro" id="IPR009057">
    <property type="entry name" value="Homeodomain-like_sf"/>
</dbReference>
<dbReference type="Pfam" id="PF00440">
    <property type="entry name" value="TetR_N"/>
    <property type="match status" value="1"/>
</dbReference>
<dbReference type="Proteomes" id="UP000228987">
    <property type="component" value="Unassembled WGS sequence"/>
</dbReference>
<dbReference type="GO" id="GO:0003677">
    <property type="term" value="F:DNA binding"/>
    <property type="evidence" value="ECO:0007669"/>
    <property type="project" value="UniProtKB-UniRule"/>
</dbReference>
<name>A0A2A5C7B2_9GAMM</name>
<feature type="DNA-binding region" description="H-T-H motif" evidence="4">
    <location>
        <begin position="22"/>
        <end position="41"/>
    </location>
</feature>
<dbReference type="SUPFAM" id="SSF46689">
    <property type="entry name" value="Homeodomain-like"/>
    <property type="match status" value="1"/>
</dbReference>
<reference evidence="7" key="1">
    <citation type="submission" date="2017-08" db="EMBL/GenBank/DDBJ databases">
        <title>A dynamic microbial community with high functional redundancy inhabits the cold, oxic subseafloor aquifer.</title>
        <authorList>
            <person name="Tully B.J."/>
            <person name="Wheat C.G."/>
            <person name="Glazer B.T."/>
            <person name="Huber J.A."/>
        </authorList>
    </citation>
    <scope>NUCLEOTIDE SEQUENCE [LARGE SCALE GENOMIC DNA]</scope>
</reference>
<dbReference type="InterPro" id="IPR001647">
    <property type="entry name" value="HTH_TetR"/>
</dbReference>